<dbReference type="RefSeq" id="WP_354231441.1">
    <property type="nucleotide sequence ID" value="NZ_JBEPSN010000009.1"/>
</dbReference>
<comment type="caution">
    <text evidence="1">The sequence shown here is derived from an EMBL/GenBank/DDBJ whole genome shotgun (WGS) entry which is preliminary data.</text>
</comment>
<evidence type="ECO:0000313" key="2">
    <source>
        <dbReference type="Proteomes" id="UP001549307"/>
    </source>
</evidence>
<accession>A0ABV2P9U4</accession>
<reference evidence="1 2" key="1">
    <citation type="submission" date="2024-06" db="EMBL/GenBank/DDBJ databases">
        <title>Sorghum-associated microbial communities from plants grown in Nebraska, USA.</title>
        <authorList>
            <person name="Schachtman D."/>
        </authorList>
    </citation>
    <scope>NUCLEOTIDE SEQUENCE [LARGE SCALE GENOMIC DNA]</scope>
    <source>
        <strain evidence="1 2">3552</strain>
    </source>
</reference>
<evidence type="ECO:0000313" key="1">
    <source>
        <dbReference type="EMBL" id="MET4541549.1"/>
    </source>
</evidence>
<dbReference type="EMBL" id="JBEPSN010000009">
    <property type="protein sequence ID" value="MET4541549.1"/>
    <property type="molecule type" value="Genomic_DNA"/>
</dbReference>
<protein>
    <submittedName>
        <fullName evidence="1">Uncharacterized protein</fullName>
    </submittedName>
</protein>
<dbReference type="GeneID" id="92754275"/>
<gene>
    <name evidence="1" type="ORF">ABIE37_003347</name>
</gene>
<sequence length="54" mass="5771">MPGRARHFRVVLFGGQDGGKITVGELEAANAAILADLYTVWANRARVLAADVTM</sequence>
<dbReference type="Proteomes" id="UP001549307">
    <property type="component" value="Unassembled WGS sequence"/>
</dbReference>
<keyword evidence="2" id="KW-1185">Reference proteome</keyword>
<organism evidence="1 2">
    <name type="scientific">Arthrobacter bambusae</name>
    <dbReference type="NCBI Taxonomy" id="1338426"/>
    <lineage>
        <taxon>Bacteria</taxon>
        <taxon>Bacillati</taxon>
        <taxon>Actinomycetota</taxon>
        <taxon>Actinomycetes</taxon>
        <taxon>Micrococcales</taxon>
        <taxon>Micrococcaceae</taxon>
        <taxon>Arthrobacter</taxon>
    </lineage>
</organism>
<name>A0ABV2P9U4_9MICC</name>
<proteinExistence type="predicted"/>